<name>A0ABU6HK21_9RHOB</name>
<reference evidence="9 10" key="1">
    <citation type="submission" date="2024-01" db="EMBL/GenBank/DDBJ databases">
        <title>Mesobacterium rodlantinim sp. nov., isolated from shallow sea hydrothermal systems off Kueishantao Island.</title>
        <authorList>
            <person name="Su Z."/>
            <person name="Tang K."/>
        </authorList>
    </citation>
    <scope>NUCLEOTIDE SEQUENCE [LARGE SCALE GENOMIC DNA]</scope>
    <source>
        <strain evidence="9 10">TK19101</strain>
    </source>
</reference>
<keyword evidence="6" id="KW-0067">ATP-binding</keyword>
<dbReference type="SUPFAM" id="SSF82649">
    <property type="entry name" value="SufE/NifU"/>
    <property type="match status" value="1"/>
</dbReference>
<comment type="catalytic activity">
    <reaction evidence="7">
        <text>L-lysyl-[lipoyl-carrier protein] + (R)-lipoate + ATP = N(6)-[(R)-lipoyl]-L-lysyl-[lipoyl-carrier protein] + AMP + diphosphate + H(+)</text>
        <dbReference type="Rhea" id="RHEA:49288"/>
        <dbReference type="Rhea" id="RHEA-COMP:10500"/>
        <dbReference type="Rhea" id="RHEA-COMP:10502"/>
        <dbReference type="ChEBI" id="CHEBI:15378"/>
        <dbReference type="ChEBI" id="CHEBI:29969"/>
        <dbReference type="ChEBI" id="CHEBI:30616"/>
        <dbReference type="ChEBI" id="CHEBI:33019"/>
        <dbReference type="ChEBI" id="CHEBI:83088"/>
        <dbReference type="ChEBI" id="CHEBI:83099"/>
        <dbReference type="ChEBI" id="CHEBI:456215"/>
        <dbReference type="EC" id="6.3.1.20"/>
    </reaction>
</comment>
<dbReference type="GO" id="GO:0016874">
    <property type="term" value="F:ligase activity"/>
    <property type="evidence" value="ECO:0007669"/>
    <property type="project" value="UniProtKB-KW"/>
</dbReference>
<evidence type="ECO:0000313" key="9">
    <source>
        <dbReference type="EMBL" id="MEC3862802.1"/>
    </source>
</evidence>
<evidence type="ECO:0000256" key="4">
    <source>
        <dbReference type="ARBA" id="ARBA00022598"/>
    </source>
</evidence>
<gene>
    <name evidence="9" type="ORF">VK792_16030</name>
</gene>
<dbReference type="Pfam" id="PF21948">
    <property type="entry name" value="LplA-B_cat"/>
    <property type="match status" value="1"/>
</dbReference>
<evidence type="ECO:0000256" key="7">
    <source>
        <dbReference type="ARBA" id="ARBA00048037"/>
    </source>
</evidence>
<dbReference type="Gene3D" id="3.30.390.50">
    <property type="entry name" value="CO dehydrogenase flavoprotein, C-terminal domain"/>
    <property type="match status" value="1"/>
</dbReference>
<evidence type="ECO:0000256" key="6">
    <source>
        <dbReference type="ARBA" id="ARBA00022840"/>
    </source>
</evidence>
<keyword evidence="4 9" id="KW-0436">Ligase</keyword>
<dbReference type="Proteomes" id="UP001348149">
    <property type="component" value="Unassembled WGS sequence"/>
</dbReference>
<dbReference type="CDD" id="cd16443">
    <property type="entry name" value="LplA"/>
    <property type="match status" value="1"/>
</dbReference>
<dbReference type="Pfam" id="PF10437">
    <property type="entry name" value="Lip_prot_lig_C"/>
    <property type="match status" value="1"/>
</dbReference>
<comment type="caution">
    <text evidence="9">The sequence shown here is derived from an EMBL/GenBank/DDBJ whole genome shotgun (WGS) entry which is preliminary data.</text>
</comment>
<dbReference type="RefSeq" id="WP_326298871.1">
    <property type="nucleotide sequence ID" value="NZ_JAYLLH010000028.1"/>
</dbReference>
<organism evidence="9 10">
    <name type="scientific">Mesobacterium hydrothermale</name>
    <dbReference type="NCBI Taxonomy" id="3111907"/>
    <lineage>
        <taxon>Bacteria</taxon>
        <taxon>Pseudomonadati</taxon>
        <taxon>Pseudomonadota</taxon>
        <taxon>Alphaproteobacteria</taxon>
        <taxon>Rhodobacterales</taxon>
        <taxon>Roseobacteraceae</taxon>
        <taxon>Mesobacterium</taxon>
    </lineage>
</organism>
<dbReference type="PANTHER" id="PTHR43679">
    <property type="entry name" value="OCTANOYLTRANSFERASE LIPM-RELATED"/>
    <property type="match status" value="1"/>
</dbReference>
<keyword evidence="10" id="KW-1185">Reference proteome</keyword>
<dbReference type="EMBL" id="JAYLLH010000028">
    <property type="protein sequence ID" value="MEC3862802.1"/>
    <property type="molecule type" value="Genomic_DNA"/>
</dbReference>
<dbReference type="PANTHER" id="PTHR43679:SF2">
    <property type="entry name" value="OCTANOYL-[GCVH]:PROTEIN N-OCTANOYLTRANSFERASE"/>
    <property type="match status" value="1"/>
</dbReference>
<dbReference type="EC" id="6.3.1.20" evidence="3"/>
<feature type="domain" description="BPL/LPL catalytic" evidence="8">
    <location>
        <begin position="30"/>
        <end position="204"/>
    </location>
</feature>
<protein>
    <recommendedName>
        <fullName evidence="3">lipoate--protein ligase</fullName>
        <ecNumber evidence="3">6.3.1.20</ecNumber>
    </recommendedName>
</protein>
<evidence type="ECO:0000313" key="10">
    <source>
        <dbReference type="Proteomes" id="UP001348149"/>
    </source>
</evidence>
<proteinExistence type="predicted"/>
<dbReference type="InterPro" id="IPR004143">
    <property type="entry name" value="BPL_LPL_catalytic"/>
</dbReference>
<dbReference type="Gene3D" id="3.30.930.10">
    <property type="entry name" value="Bira Bifunctional Protein, Domain 2"/>
    <property type="match status" value="1"/>
</dbReference>
<dbReference type="PROSITE" id="PS51733">
    <property type="entry name" value="BPL_LPL_CATALYTIC"/>
    <property type="match status" value="1"/>
</dbReference>
<dbReference type="InterPro" id="IPR050664">
    <property type="entry name" value="Octanoyltrans_LipM/LipL"/>
</dbReference>
<evidence type="ECO:0000256" key="5">
    <source>
        <dbReference type="ARBA" id="ARBA00022741"/>
    </source>
</evidence>
<comment type="pathway">
    <text evidence="1">Protein modification; protein lipoylation via exogenous pathway; protein N(6)-(lipoyl)lysine from lipoate: step 2/2.</text>
</comment>
<accession>A0ABU6HK21</accession>
<evidence type="ECO:0000256" key="3">
    <source>
        <dbReference type="ARBA" id="ARBA00012367"/>
    </source>
</evidence>
<comment type="pathway">
    <text evidence="2">Protein modification; protein lipoylation via exogenous pathway; protein N(6)-(lipoyl)lysine from lipoate: step 1/2.</text>
</comment>
<dbReference type="SUPFAM" id="SSF55681">
    <property type="entry name" value="Class II aaRS and biotin synthetases"/>
    <property type="match status" value="1"/>
</dbReference>
<sequence length="359" mass="39767">MTRLRVLDFGLVSALRSQAVYHGLAETVTAESDPMLSLASPETPYVCVGLHQEIDREVDTAYCIAQNLPVYRRHVGGGAVYLDRNQLFTHFVFPRKRAPQHAHELYPLFIEPVVRTYRDFGIAATYRPINDIHVDGRKIGGTGAASIGNATVMVGSFMFDFDTETMSKCLRVPSEKFRDKLRQTMDDFMTTIVKQVETPPARDALLDRFFFHCQEVLGLEPVIDQPTDAEWKAIETAESDLLDPEFIEMQGRKQVALGVKIAADTHLTESMMKAPGGLIRVHLLNREGKIADLMISGDMTCLPPDGLDRLAVALRGVDLNEHAIIEAAERLLDSEEIETPGVSATDFANAIMAAVEPAP</sequence>
<evidence type="ECO:0000256" key="1">
    <source>
        <dbReference type="ARBA" id="ARBA00005085"/>
    </source>
</evidence>
<keyword evidence="5" id="KW-0547">Nucleotide-binding</keyword>
<evidence type="ECO:0000256" key="2">
    <source>
        <dbReference type="ARBA" id="ARBA00005124"/>
    </source>
</evidence>
<dbReference type="InterPro" id="IPR019491">
    <property type="entry name" value="Lipoate_protein_ligase_C"/>
</dbReference>
<evidence type="ECO:0000259" key="8">
    <source>
        <dbReference type="PROSITE" id="PS51733"/>
    </source>
</evidence>
<dbReference type="InterPro" id="IPR045864">
    <property type="entry name" value="aa-tRNA-synth_II/BPL/LPL"/>
</dbReference>